<reference evidence="1 2" key="1">
    <citation type="submission" date="2017-12" db="EMBL/GenBank/DDBJ databases">
        <authorList>
            <person name="Paulsen S."/>
            <person name="Gram L.K."/>
        </authorList>
    </citation>
    <scope>NUCLEOTIDE SEQUENCE [LARGE SCALE GENOMIC DNA]</scope>
    <source>
        <strain evidence="1 2">S1607</strain>
    </source>
</reference>
<comment type="caution">
    <text evidence="1">The sequence shown here is derived from an EMBL/GenBank/DDBJ whole genome shotgun (WGS) entry which is preliminary data.</text>
</comment>
<accession>A0AAQ2IQR9</accession>
<organism evidence="1 2">
    <name type="scientific">Pseudoalteromonas piscicida</name>
    <dbReference type="NCBI Taxonomy" id="43662"/>
    <lineage>
        <taxon>Bacteria</taxon>
        <taxon>Pseudomonadati</taxon>
        <taxon>Pseudomonadota</taxon>
        <taxon>Gammaproteobacteria</taxon>
        <taxon>Alteromonadales</taxon>
        <taxon>Pseudoalteromonadaceae</taxon>
        <taxon>Pseudoalteromonas</taxon>
    </lineage>
</organism>
<dbReference type="AlphaFoldDB" id="A0AAQ2IQR9"/>
<evidence type="ECO:0000313" key="2">
    <source>
        <dbReference type="Proteomes" id="UP000305423"/>
    </source>
</evidence>
<protein>
    <submittedName>
        <fullName evidence="1">Uncharacterized protein</fullName>
    </submittedName>
</protein>
<evidence type="ECO:0000313" key="1">
    <source>
        <dbReference type="EMBL" id="TMN74937.1"/>
    </source>
</evidence>
<proteinExistence type="predicted"/>
<dbReference type="EMBL" id="PNEL01000047">
    <property type="protein sequence ID" value="TMN74937.1"/>
    <property type="molecule type" value="Genomic_DNA"/>
</dbReference>
<reference evidence="2" key="2">
    <citation type="submission" date="2019-06" db="EMBL/GenBank/DDBJ databases">
        <title>Co-occurence of chitin degradation, pigmentation and bioactivity in marine Pseudoalteromonas.</title>
        <authorList>
            <person name="Sonnenschein E.C."/>
            <person name="Bech P.K."/>
        </authorList>
    </citation>
    <scope>NUCLEOTIDE SEQUENCE [LARGE SCALE GENOMIC DNA]</scope>
    <source>
        <strain evidence="2">S1607</strain>
    </source>
</reference>
<dbReference type="Proteomes" id="UP000305423">
    <property type="component" value="Unassembled WGS sequence"/>
</dbReference>
<name>A0AAQ2IQR9_PSEO7</name>
<sequence length="84" mass="9757">MLELIDIRHKLSQLNVFPVIALALLLGYAFNRYAHLESEVESLYANRVVPLIQIKKYQITGQFRLSKYFISIVQGWYPKTKASV</sequence>
<gene>
    <name evidence="1" type="ORF">CWB74_17655</name>
</gene>
<dbReference type="RefSeq" id="WP_045962376.1">
    <property type="nucleotide sequence ID" value="NZ_JASGWW010000002.1"/>
</dbReference>